<dbReference type="AlphaFoldDB" id="A0A239KWE9"/>
<dbReference type="EMBL" id="FZOW01000011">
    <property type="protein sequence ID" value="SNT22697.1"/>
    <property type="molecule type" value="Genomic_DNA"/>
</dbReference>
<organism evidence="2 3">
    <name type="scientific">Rhodococcoides kyotonense</name>
    <dbReference type="NCBI Taxonomy" id="398843"/>
    <lineage>
        <taxon>Bacteria</taxon>
        <taxon>Bacillati</taxon>
        <taxon>Actinomycetota</taxon>
        <taxon>Actinomycetes</taxon>
        <taxon>Mycobacteriales</taxon>
        <taxon>Nocardiaceae</taxon>
        <taxon>Rhodococcoides</taxon>
    </lineage>
</organism>
<protein>
    <recommendedName>
        <fullName evidence="4">Peptidase MA superfamily protein</fullName>
    </recommendedName>
</protein>
<evidence type="ECO:0008006" key="4">
    <source>
        <dbReference type="Google" id="ProtNLM"/>
    </source>
</evidence>
<accession>A0A239KWE9</accession>
<keyword evidence="3" id="KW-1185">Reference proteome</keyword>
<dbReference type="STRING" id="398843.A3K89_00865"/>
<evidence type="ECO:0000313" key="2">
    <source>
        <dbReference type="EMBL" id="SNT22697.1"/>
    </source>
</evidence>
<dbReference type="SUPFAM" id="SSF55486">
    <property type="entry name" value="Metalloproteases ('zincins'), catalytic domain"/>
    <property type="match status" value="1"/>
</dbReference>
<name>A0A239KWE9_9NOCA</name>
<gene>
    <name evidence="2" type="ORF">SAMN05421642_111172</name>
</gene>
<feature type="region of interest" description="Disordered" evidence="1">
    <location>
        <begin position="1"/>
        <end position="33"/>
    </location>
</feature>
<evidence type="ECO:0000313" key="3">
    <source>
        <dbReference type="Proteomes" id="UP000198327"/>
    </source>
</evidence>
<dbReference type="Proteomes" id="UP000198327">
    <property type="component" value="Unassembled WGS sequence"/>
</dbReference>
<reference evidence="3" key="1">
    <citation type="submission" date="2017-06" db="EMBL/GenBank/DDBJ databases">
        <authorList>
            <person name="Varghese N."/>
            <person name="Submissions S."/>
        </authorList>
    </citation>
    <scope>NUCLEOTIDE SEQUENCE [LARGE SCALE GENOMIC DNA]</scope>
    <source>
        <strain evidence="3">JCM 23211</strain>
    </source>
</reference>
<sequence length="421" mass="44655">MGILAACGAPEADIAPSGTPDPPTNPYEEQRRDGVEQLLDRWAAAVRSNDVEALKDVVDPDAPPQFLDEQIARAGNLAAVPLSDWGYELVDDPETPVPSDVASPLDAADVWAPSVVLRYAIDGADEVPTRRPVSLLVAERGGEWRIVSDADIPGIDRHTWRGPWDFGPVTTTPVSSAGGTSVVVAHPEQSALAGALADELPAAVDAVTRFWGDGWRRTAVVFVTASSEEFAAAVGTSAAGRDVAAVSVSDTVSADRPVSGQRIVFGPAASERLTEFTTRSVLRHELTHVAARSTTVDGSPMWMLEGFADYSGYRDSAAPFDRLAPTLSRVVAAGGPPTVLPADEDFTAGGTRSTLAYESAWSVSVFVAERFGEDALRSLYEHMANGPKTESDVDRVLTDVLGTGGDDFVRQWGAWVATQSR</sequence>
<evidence type="ECO:0000256" key="1">
    <source>
        <dbReference type="SAM" id="MobiDB-lite"/>
    </source>
</evidence>
<proteinExistence type="predicted"/>